<gene>
    <name evidence="1" type="ORF">D0Z70_08240</name>
</gene>
<dbReference type="RefSeq" id="WP_119745244.1">
    <property type="nucleotide sequence ID" value="NZ_QVRA01000006.1"/>
</dbReference>
<reference evidence="1 2" key="1">
    <citation type="submission" date="2018-08" db="EMBL/GenBank/DDBJ databases">
        <title>Sphingobium sp. EO9.</title>
        <authorList>
            <person name="Park Y."/>
            <person name="Kim K.H."/>
            <person name="Jeon C.O."/>
        </authorList>
    </citation>
    <scope>NUCLEOTIDE SEQUENCE [LARGE SCALE GENOMIC DNA]</scope>
    <source>
        <strain evidence="1 2">EO9</strain>
    </source>
</reference>
<keyword evidence="2" id="KW-1185">Reference proteome</keyword>
<dbReference type="Proteomes" id="UP000283469">
    <property type="component" value="Unassembled WGS sequence"/>
</dbReference>
<dbReference type="AlphaFoldDB" id="A0A418YTK7"/>
<name>A0A418YTK7_9SPHN</name>
<accession>A0A418YTK7</accession>
<evidence type="ECO:0000313" key="2">
    <source>
        <dbReference type="Proteomes" id="UP000283469"/>
    </source>
</evidence>
<protein>
    <submittedName>
        <fullName evidence="1">Uncharacterized protein</fullName>
    </submittedName>
</protein>
<evidence type="ECO:0000313" key="1">
    <source>
        <dbReference type="EMBL" id="RJG55389.1"/>
    </source>
</evidence>
<organism evidence="1 2">
    <name type="scientific">Sphingobium terrigena</name>
    <dbReference type="NCBI Taxonomy" id="2304063"/>
    <lineage>
        <taxon>Bacteria</taxon>
        <taxon>Pseudomonadati</taxon>
        <taxon>Pseudomonadota</taxon>
        <taxon>Alphaproteobacteria</taxon>
        <taxon>Sphingomonadales</taxon>
        <taxon>Sphingomonadaceae</taxon>
        <taxon>Sphingobium</taxon>
    </lineage>
</organism>
<sequence>MSKIGHFEIAVLMKVNELAQRHGLELWEFDAEYDTETGELSFPSTPGGADRYERFRKMKDALGCGEGGKLQLDSDAALLEALDTALSTAPRPRLR</sequence>
<dbReference type="EMBL" id="QVRA01000006">
    <property type="protein sequence ID" value="RJG55389.1"/>
    <property type="molecule type" value="Genomic_DNA"/>
</dbReference>
<comment type="caution">
    <text evidence="1">The sequence shown here is derived from an EMBL/GenBank/DDBJ whole genome shotgun (WGS) entry which is preliminary data.</text>
</comment>
<proteinExistence type="predicted"/>